<dbReference type="Proteomes" id="UP000037953">
    <property type="component" value="Unassembled WGS sequence"/>
</dbReference>
<gene>
    <name evidence="2" type="ORF">AOB46_09180</name>
</gene>
<feature type="signal peptide" evidence="1">
    <location>
        <begin position="1"/>
        <end position="27"/>
    </location>
</feature>
<dbReference type="PROSITE" id="PS51257">
    <property type="entry name" value="PROKAR_LIPOPROTEIN"/>
    <property type="match status" value="1"/>
</dbReference>
<organism evidence="2 3">
    <name type="scientific">Chryseobacterium indologenes</name>
    <name type="common">Flavobacterium indologenes</name>
    <dbReference type="NCBI Taxonomy" id="253"/>
    <lineage>
        <taxon>Bacteria</taxon>
        <taxon>Pseudomonadati</taxon>
        <taxon>Bacteroidota</taxon>
        <taxon>Flavobacteriia</taxon>
        <taxon>Flavobacteriales</taxon>
        <taxon>Weeksellaceae</taxon>
        <taxon>Chryseobacterium group</taxon>
        <taxon>Chryseobacterium</taxon>
    </lineage>
</organism>
<keyword evidence="1" id="KW-0732">Signal</keyword>
<sequence length="272" mass="31431">MCTRKKLNIKQLLLVLLAVFSIYSCFHEDLSQQENPKETASVSSAKYASRSLWKEDDVYIKKVQQVFLKHANLERFNTTFGELYWNYAMSFGQFGEKYLLVPIVKKDKVVLLMEAVRKGDRVYFYKKNDTDLLAFFQHVLYSNIISHSEVMDGNQAAAKAKYVCSTRTIVIGCLNGQTDCEPVSYSHMVCEWQEDSGGGDDGYEYPDPPEENPCEKMKARTMDSTFKNNITMLEGKTGESSERGYRMDYQNHGRRISTICKSNFKYFRNEII</sequence>
<feature type="chain" id="PRO_5005851884" description="Lipoprotein" evidence="1">
    <location>
        <begin position="28"/>
        <end position="272"/>
    </location>
</feature>
<reference evidence="2 3" key="1">
    <citation type="journal article" date="2015" name="Genom Data">
        <title>Draft genome sequence of a multidrug-resistant Chryseobacterium indologenes isolate from Malaysia.</title>
        <authorList>
            <person name="Yu C.Y."/>
            <person name="Ang G.Y."/>
            <person name="Cheng H.J."/>
            <person name="Cheong Y.M."/>
            <person name="Yin W.F."/>
            <person name="Chan K.G."/>
        </authorList>
    </citation>
    <scope>NUCLEOTIDE SEQUENCE [LARGE SCALE GENOMIC DNA]</scope>
    <source>
        <strain evidence="2 3">CI_885</strain>
    </source>
</reference>
<protein>
    <recommendedName>
        <fullName evidence="4">Lipoprotein</fullName>
    </recommendedName>
</protein>
<evidence type="ECO:0000313" key="3">
    <source>
        <dbReference type="Proteomes" id="UP000037953"/>
    </source>
</evidence>
<evidence type="ECO:0008006" key="4">
    <source>
        <dbReference type="Google" id="ProtNLM"/>
    </source>
</evidence>
<dbReference type="AlphaFoldDB" id="A0A0N0IWD8"/>
<proteinExistence type="predicted"/>
<reference evidence="3" key="2">
    <citation type="submission" date="2015-09" db="EMBL/GenBank/DDBJ databases">
        <title>Draft genome sequence of a multidrug-resistant Chryseobacterium indologenes isolate from Malaysia.</title>
        <authorList>
            <person name="Yu C.Y."/>
            <person name="Ang G.Y."/>
            <person name="Chan K.-G."/>
        </authorList>
    </citation>
    <scope>NUCLEOTIDE SEQUENCE [LARGE SCALE GENOMIC DNA]</scope>
    <source>
        <strain evidence="3">CI_885</strain>
    </source>
</reference>
<comment type="caution">
    <text evidence="2">The sequence shown here is derived from an EMBL/GenBank/DDBJ whole genome shotgun (WGS) entry which is preliminary data.</text>
</comment>
<dbReference type="OrthoDB" id="1248522at2"/>
<evidence type="ECO:0000256" key="1">
    <source>
        <dbReference type="SAM" id="SignalP"/>
    </source>
</evidence>
<name>A0A0N0IWD8_CHRID</name>
<dbReference type="PATRIC" id="fig|253.9.peg.3624"/>
<dbReference type="RefSeq" id="WP_062698556.1">
    <property type="nucleotide sequence ID" value="NZ_LJOD01000005.1"/>
</dbReference>
<accession>A0A0N0IWD8</accession>
<evidence type="ECO:0000313" key="2">
    <source>
        <dbReference type="EMBL" id="KPE51311.1"/>
    </source>
</evidence>
<dbReference type="EMBL" id="LJOD01000005">
    <property type="protein sequence ID" value="KPE51311.1"/>
    <property type="molecule type" value="Genomic_DNA"/>
</dbReference>